<protein>
    <recommendedName>
        <fullName evidence="1">DUF985 domain-containing protein</fullName>
    </recommendedName>
</protein>
<dbReference type="OrthoDB" id="9798288at2"/>
<dbReference type="InterPro" id="IPR009327">
    <property type="entry name" value="Cupin_DUF985"/>
</dbReference>
<dbReference type="SUPFAM" id="SSF51182">
    <property type="entry name" value="RmlC-like cupins"/>
    <property type="match status" value="1"/>
</dbReference>
<accession>A0A4R6Z2D1</accession>
<comment type="caution">
    <text evidence="2">The sequence shown here is derived from an EMBL/GenBank/DDBJ whole genome shotgun (WGS) entry which is preliminary data.</text>
</comment>
<gene>
    <name evidence="2" type="ORF">DFR29_104160</name>
</gene>
<evidence type="ECO:0000313" key="3">
    <source>
        <dbReference type="Proteomes" id="UP000295293"/>
    </source>
</evidence>
<keyword evidence="3" id="KW-1185">Reference proteome</keyword>
<dbReference type="InterPro" id="IPR011051">
    <property type="entry name" value="RmlC_Cupin_sf"/>
</dbReference>
<dbReference type="EMBL" id="SNZH01000004">
    <property type="protein sequence ID" value="TDR45732.1"/>
    <property type="molecule type" value="Genomic_DNA"/>
</dbReference>
<organism evidence="2 3">
    <name type="scientific">Tahibacter aquaticus</name>
    <dbReference type="NCBI Taxonomy" id="520092"/>
    <lineage>
        <taxon>Bacteria</taxon>
        <taxon>Pseudomonadati</taxon>
        <taxon>Pseudomonadota</taxon>
        <taxon>Gammaproteobacteria</taxon>
        <taxon>Lysobacterales</taxon>
        <taxon>Rhodanobacteraceae</taxon>
        <taxon>Tahibacter</taxon>
    </lineage>
</organism>
<dbReference type="PANTHER" id="PTHR33387">
    <property type="entry name" value="RMLC-LIKE JELLY ROLL FOLD PROTEIN"/>
    <property type="match status" value="1"/>
</dbReference>
<dbReference type="RefSeq" id="WP_133818100.1">
    <property type="nucleotide sequence ID" value="NZ_SNZH01000004.1"/>
</dbReference>
<sequence length="160" mass="17917">MHTRAEELIRSLQLEPHIEGGHYRRIYESASRIAYADSAQRAVATSIYFLLADGELSRWHRVDADEIWHYYEGQPLELLRFDPAEGVLTTHMLGPASRESAPVFVVPAGMWQAARPRGAYTLVGCTVAPGYEYRGFALLDQDAEVARRLGAIDDTLLDLA</sequence>
<dbReference type="InterPro" id="IPR014710">
    <property type="entry name" value="RmlC-like_jellyroll"/>
</dbReference>
<dbReference type="Proteomes" id="UP000295293">
    <property type="component" value="Unassembled WGS sequence"/>
</dbReference>
<dbReference type="CDD" id="cd06121">
    <property type="entry name" value="cupin_YML079wp"/>
    <property type="match status" value="1"/>
</dbReference>
<dbReference type="InterPro" id="IPR039935">
    <property type="entry name" value="YML079W-like"/>
</dbReference>
<dbReference type="AlphaFoldDB" id="A0A4R6Z2D1"/>
<dbReference type="Pfam" id="PF06172">
    <property type="entry name" value="Cupin_5"/>
    <property type="match status" value="1"/>
</dbReference>
<proteinExistence type="predicted"/>
<feature type="domain" description="DUF985" evidence="1">
    <location>
        <begin position="6"/>
        <end position="138"/>
    </location>
</feature>
<evidence type="ECO:0000313" key="2">
    <source>
        <dbReference type="EMBL" id="TDR45732.1"/>
    </source>
</evidence>
<evidence type="ECO:0000259" key="1">
    <source>
        <dbReference type="Pfam" id="PF06172"/>
    </source>
</evidence>
<name>A0A4R6Z2D1_9GAMM</name>
<reference evidence="2 3" key="1">
    <citation type="submission" date="2019-03" db="EMBL/GenBank/DDBJ databases">
        <title>Genomic Encyclopedia of Type Strains, Phase IV (KMG-IV): sequencing the most valuable type-strain genomes for metagenomic binning, comparative biology and taxonomic classification.</title>
        <authorList>
            <person name="Goeker M."/>
        </authorList>
    </citation>
    <scope>NUCLEOTIDE SEQUENCE [LARGE SCALE GENOMIC DNA]</scope>
    <source>
        <strain evidence="2 3">DSM 21667</strain>
    </source>
</reference>
<dbReference type="Gene3D" id="2.60.120.10">
    <property type="entry name" value="Jelly Rolls"/>
    <property type="match status" value="1"/>
</dbReference>
<dbReference type="PANTHER" id="PTHR33387:SF3">
    <property type="entry name" value="DUF985 DOMAIN-CONTAINING PROTEIN"/>
    <property type="match status" value="1"/>
</dbReference>